<evidence type="ECO:0000313" key="3">
    <source>
        <dbReference type="Proteomes" id="UP000000329"/>
    </source>
</evidence>
<reference evidence="2 3" key="1">
    <citation type="submission" date="2010-04" db="EMBL/GenBank/DDBJ databases">
        <title>The genome of Herbaspirillum seropedicae SmR1, an endophytic, nitrogen-fixing, plant-growth promoting beta-Proteobacteria.</title>
        <authorList>
            <person name="Pedrosa F.O."/>
            <person name="Monteiro R.A."/>
            <person name="Wassem R."/>
            <person name="Cruz L.M."/>
            <person name="Ayub R.A."/>
            <person name="Colauto N.B."/>
            <person name="Fernandez M.A."/>
            <person name="Fungaro M.H.P."/>
            <person name="Grisard E.C."/>
            <person name="Hungria M."/>
            <person name="Madeira H.M.F."/>
            <person name="Nodari R.O."/>
            <person name="Osaku C.A."/>
            <person name="Petzl-Erler M.L."/>
            <person name="Terenzi H."/>
            <person name="Vieira L.G.E."/>
            <person name="Almeida M.I.M."/>
            <person name="Alves L.R."/>
            <person name="Arantes O.M.N."/>
            <person name="Balsanelli E."/>
            <person name="Barcellos F.G."/>
            <person name="Baura V.A."/>
            <person name="Binde D.R."/>
            <person name="Campo R.J."/>
            <person name="Chubatsu L.S."/>
            <person name="Chueire L.M.O."/>
            <person name="Ciferri R.R."/>
            <person name="Correa L.C."/>
            <person name="da Conceicao Silva J.L."/>
            <person name="Dabul A.N.G."/>
            <person name="Dambros B.P."/>
            <person name="Faoro H."/>
            <person name="Favetti A."/>
            <person name="Friedermann G."/>
            <person name="Furlaneto M.C."/>
            <person name="Gasques L.S."/>
            <person name="Gimenes C.C.T."/>
            <person name="Gioppo N.M.R."/>
            <person name="Glienke-Blanco C."/>
            <person name="Godoy L.P."/>
            <person name="Guerra M.P."/>
            <person name="Karp S."/>
            <person name="Kava-Cordeiro V."/>
            <person name="Margarido V.P."/>
            <person name="Mathioni S.M."/>
            <person name="Menck-Soares M.A."/>
            <person name="Murace N.K."/>
            <person name="Nicolas M.F."/>
            <person name="Oliveira C.E.C."/>
            <person name="Pagnan N.A.B."/>
            <person name="Pamphile J.A."/>
            <person name="Patussi E.V."/>
            <person name="Pereira L.F.P."/>
            <person name="Pereira-Ferrari L."/>
            <person name="Pinto F.G.S."/>
            <person name="Precoma C."/>
            <person name="Prioli A.J."/>
            <person name="Prioli S.M.A.P."/>
            <person name="Raittz R.T."/>
            <person name="Ramos H.J.O."/>
            <person name="Ribeiro E.M.S.F."/>
            <person name="Rigo L.U."/>
            <person name="Rocha C.L.M.S.C."/>
            <person name="Rocha S.N."/>
            <person name="Santos K."/>
            <person name="Satori D."/>
            <person name="Silva A.G."/>
            <person name="Simao R.C.G."/>
            <person name="Soares M.A.M."/>
            <person name="Souza E.M."/>
            <person name="Steffens M.B.R."/>
            <person name="Steindel M."/>
            <person name="Tadra-Sfeir M.Z."/>
            <person name="Takahashi E.K."/>
            <person name="Torres R.A."/>
            <person name="Valle J.S."/>
            <person name="Vernal J.I."/>
            <person name="Vilas-Boas L.A."/>
            <person name="Watanabe M.A.E."/>
            <person name="Weiss V.A."/>
            <person name="Yates M.A."/>
            <person name="Souza E.M."/>
        </authorList>
    </citation>
    <scope>NUCLEOTIDE SEQUENCE [LARGE SCALE GENOMIC DNA]</scope>
    <source>
        <strain evidence="2 3">SmR1</strain>
    </source>
</reference>
<dbReference type="STRING" id="757424.Hsero_2155"/>
<sequence length="77" mass="8495">MADFVDLAAQFAPLVCAEFTVAALFLVAGHLVAVILRVEVARVLPEVTRLARHRTSTLGWARHRGSSHAERHHRGQT</sequence>
<gene>
    <name evidence="2" type="ordered locus">Hsero_2155</name>
</gene>
<name>D8IT95_HERSS</name>
<dbReference type="Proteomes" id="UP000000329">
    <property type="component" value="Chromosome"/>
</dbReference>
<dbReference type="AlphaFoldDB" id="D8IT95"/>
<keyword evidence="1" id="KW-1133">Transmembrane helix</keyword>
<evidence type="ECO:0000256" key="1">
    <source>
        <dbReference type="SAM" id="Phobius"/>
    </source>
</evidence>
<protein>
    <recommendedName>
        <fullName evidence="4">Transmembrane protein</fullName>
    </recommendedName>
</protein>
<proteinExistence type="predicted"/>
<dbReference type="KEGG" id="hse:Hsero_2155"/>
<dbReference type="HOGENOM" id="CLU_2633256_0_0_4"/>
<feature type="transmembrane region" description="Helical" evidence="1">
    <location>
        <begin position="12"/>
        <end position="36"/>
    </location>
</feature>
<keyword evidence="3" id="KW-1185">Reference proteome</keyword>
<evidence type="ECO:0008006" key="4">
    <source>
        <dbReference type="Google" id="ProtNLM"/>
    </source>
</evidence>
<dbReference type="EMBL" id="CP002039">
    <property type="protein sequence ID" value="ADJ63654.1"/>
    <property type="molecule type" value="Genomic_DNA"/>
</dbReference>
<organism evidence="2 3">
    <name type="scientific">Herbaspirillum seropedicae (strain SmR1)</name>
    <dbReference type="NCBI Taxonomy" id="757424"/>
    <lineage>
        <taxon>Bacteria</taxon>
        <taxon>Pseudomonadati</taxon>
        <taxon>Pseudomonadota</taxon>
        <taxon>Betaproteobacteria</taxon>
        <taxon>Burkholderiales</taxon>
        <taxon>Oxalobacteraceae</taxon>
        <taxon>Herbaspirillum</taxon>
    </lineage>
</organism>
<evidence type="ECO:0000313" key="2">
    <source>
        <dbReference type="EMBL" id="ADJ63654.1"/>
    </source>
</evidence>
<keyword evidence="1" id="KW-0812">Transmembrane</keyword>
<accession>D8IT95</accession>
<keyword evidence="1" id="KW-0472">Membrane</keyword>